<gene>
    <name evidence="3" type="ORF">FDK13_10315</name>
</gene>
<dbReference type="GO" id="GO:0003955">
    <property type="term" value="F:NAD(P)H dehydrogenase (quinone) activity"/>
    <property type="evidence" value="ECO:0007669"/>
    <property type="project" value="TreeGrafter"/>
</dbReference>
<dbReference type="InterPro" id="IPR046980">
    <property type="entry name" value="KefG/KefF"/>
</dbReference>
<dbReference type="Proteomes" id="UP000304900">
    <property type="component" value="Unassembled WGS sequence"/>
</dbReference>
<dbReference type="GO" id="GO:0010181">
    <property type="term" value="F:FMN binding"/>
    <property type="evidence" value="ECO:0007669"/>
    <property type="project" value="TreeGrafter"/>
</dbReference>
<evidence type="ECO:0000313" key="3">
    <source>
        <dbReference type="EMBL" id="TKT92360.1"/>
    </source>
</evidence>
<dbReference type="Gene3D" id="3.40.50.360">
    <property type="match status" value="1"/>
</dbReference>
<evidence type="ECO:0000313" key="4">
    <source>
        <dbReference type="Proteomes" id="UP000304900"/>
    </source>
</evidence>
<sequence>MSNRVLILFSHPLFEKSRVNKTLVSHYPSGVTFHDLYEHYPDFNIDIEKEKQLLTEHDIIIWQHPVYWYSCPALLKQWIDLVLEAGWAYGPGGIALKGKSVFQVITTGAPEHSYHEGANNRFTIRQFLAPFDQTATLCKMNYLPPFVTHGSHRILKDQIDEQAVAYHYLLDYLANNDLDIEAFKKYNYLNDWVKENQLL</sequence>
<organism evidence="3 4">
    <name type="scientific">Dyadobacter frigoris</name>
    <dbReference type="NCBI Taxonomy" id="2576211"/>
    <lineage>
        <taxon>Bacteria</taxon>
        <taxon>Pseudomonadati</taxon>
        <taxon>Bacteroidota</taxon>
        <taxon>Cytophagia</taxon>
        <taxon>Cytophagales</taxon>
        <taxon>Spirosomataceae</taxon>
        <taxon>Dyadobacter</taxon>
    </lineage>
</organism>
<dbReference type="PANTHER" id="PTHR47307">
    <property type="entry name" value="GLUTATHIONE-REGULATED POTASSIUM-EFFLUX SYSTEM ANCILLARY PROTEIN KEFG"/>
    <property type="match status" value="1"/>
</dbReference>
<dbReference type="AlphaFoldDB" id="A0A4U6D4W0"/>
<feature type="domain" description="Flavodoxin-like fold" evidence="2">
    <location>
        <begin position="4"/>
        <end position="165"/>
    </location>
</feature>
<comment type="caution">
    <text evidence="3">The sequence shown here is derived from an EMBL/GenBank/DDBJ whole genome shotgun (WGS) entry which is preliminary data.</text>
</comment>
<dbReference type="EMBL" id="SZVO01000004">
    <property type="protein sequence ID" value="TKT92360.1"/>
    <property type="molecule type" value="Genomic_DNA"/>
</dbReference>
<dbReference type="RefSeq" id="WP_137339905.1">
    <property type="nucleotide sequence ID" value="NZ_BSQH01000007.1"/>
</dbReference>
<keyword evidence="1" id="KW-0560">Oxidoreductase</keyword>
<dbReference type="InterPro" id="IPR003680">
    <property type="entry name" value="Flavodoxin_fold"/>
</dbReference>
<accession>A0A4U6D4W0</accession>
<dbReference type="SUPFAM" id="SSF52218">
    <property type="entry name" value="Flavoproteins"/>
    <property type="match status" value="1"/>
</dbReference>
<evidence type="ECO:0000256" key="1">
    <source>
        <dbReference type="ARBA" id="ARBA00023002"/>
    </source>
</evidence>
<evidence type="ECO:0000259" key="2">
    <source>
        <dbReference type="Pfam" id="PF02525"/>
    </source>
</evidence>
<reference evidence="3 4" key="1">
    <citation type="submission" date="2019-05" db="EMBL/GenBank/DDBJ databases">
        <title>Dyadobacter AR-3-8 sp. nov., isolated from arctic soil.</title>
        <authorList>
            <person name="Chaudhary D.K."/>
        </authorList>
    </citation>
    <scope>NUCLEOTIDE SEQUENCE [LARGE SCALE GENOMIC DNA]</scope>
    <source>
        <strain evidence="3 4">AR-3-8</strain>
    </source>
</reference>
<dbReference type="PANTHER" id="PTHR47307:SF1">
    <property type="entry name" value="GLUTATHIONE-REGULATED POTASSIUM-EFFLUX SYSTEM ANCILLARY PROTEIN KEFG"/>
    <property type="match status" value="1"/>
</dbReference>
<protein>
    <submittedName>
        <fullName evidence="3">NAD(P)H oxidoreductase</fullName>
    </submittedName>
</protein>
<keyword evidence="4" id="KW-1185">Reference proteome</keyword>
<proteinExistence type="predicted"/>
<dbReference type="InterPro" id="IPR029039">
    <property type="entry name" value="Flavoprotein-like_sf"/>
</dbReference>
<dbReference type="OrthoDB" id="652200at2"/>
<dbReference type="Pfam" id="PF02525">
    <property type="entry name" value="Flavodoxin_2"/>
    <property type="match status" value="1"/>
</dbReference>
<dbReference type="GO" id="GO:0009055">
    <property type="term" value="F:electron transfer activity"/>
    <property type="evidence" value="ECO:0007669"/>
    <property type="project" value="TreeGrafter"/>
</dbReference>
<name>A0A4U6D4W0_9BACT</name>